<proteinExistence type="predicted"/>
<reference evidence="2" key="1">
    <citation type="journal article" date="2023" name="Mol. Phylogenet. Evol.">
        <title>Genome-scale phylogeny and comparative genomics of the fungal order Sordariales.</title>
        <authorList>
            <person name="Hensen N."/>
            <person name="Bonometti L."/>
            <person name="Westerberg I."/>
            <person name="Brannstrom I.O."/>
            <person name="Guillou S."/>
            <person name="Cros-Aarteil S."/>
            <person name="Calhoun S."/>
            <person name="Haridas S."/>
            <person name="Kuo A."/>
            <person name="Mondo S."/>
            <person name="Pangilinan J."/>
            <person name="Riley R."/>
            <person name="LaButti K."/>
            <person name="Andreopoulos B."/>
            <person name="Lipzen A."/>
            <person name="Chen C."/>
            <person name="Yan M."/>
            <person name="Daum C."/>
            <person name="Ng V."/>
            <person name="Clum A."/>
            <person name="Steindorff A."/>
            <person name="Ohm R.A."/>
            <person name="Martin F."/>
            <person name="Silar P."/>
            <person name="Natvig D.O."/>
            <person name="Lalanne C."/>
            <person name="Gautier V."/>
            <person name="Ament-Velasquez S.L."/>
            <person name="Kruys A."/>
            <person name="Hutchinson M.I."/>
            <person name="Powell A.J."/>
            <person name="Barry K."/>
            <person name="Miller A.N."/>
            <person name="Grigoriev I.V."/>
            <person name="Debuchy R."/>
            <person name="Gladieux P."/>
            <person name="Hiltunen Thoren M."/>
            <person name="Johannesson H."/>
        </authorList>
    </citation>
    <scope>NUCLEOTIDE SEQUENCE</scope>
    <source>
        <strain evidence="2">CBS 508.74</strain>
    </source>
</reference>
<dbReference type="RefSeq" id="XP_064664582.1">
    <property type="nucleotide sequence ID" value="XM_064819364.1"/>
</dbReference>
<feature type="compositionally biased region" description="Acidic residues" evidence="1">
    <location>
        <begin position="188"/>
        <end position="201"/>
    </location>
</feature>
<dbReference type="GeneID" id="89943490"/>
<sequence>MASINFTSMNGTNDILMFGGYHQTIVALESDVLQNPVDNRSLLHPEEVSYIRKTAAYDDSSAAVACQEALNLRLDYYYGVRHQIRSILRVWDAVLDEKRLYDAGGWLSRSRSFMDSFRLCSYLIPQRVNIGLVGSYLDIPALDTSLDNIPVSVGCRSATYHAETSTVDGSEETAVDPGEYDKSIQYGEPEELPLSDEEEYTEALARSPTISDEGSEDVDVQHRRVEIISIPSDDSGNSSDSDSDSEYSNSSDKTEELQFPLDLENAGSADSGLGKSQTYRQSDLDAECKRFFDGLPRQPYQEAASLDENLAKRPDSSISKGGALQPRGNQSVPKRKFFVISDSDYKDDQGPARGISGKRPRHYPRAV</sequence>
<evidence type="ECO:0000313" key="2">
    <source>
        <dbReference type="EMBL" id="KAK4107012.1"/>
    </source>
</evidence>
<accession>A0AAN6QB89</accession>
<feature type="compositionally biased region" description="Basic residues" evidence="1">
    <location>
        <begin position="356"/>
        <end position="367"/>
    </location>
</feature>
<evidence type="ECO:0000256" key="1">
    <source>
        <dbReference type="SAM" id="MobiDB-lite"/>
    </source>
</evidence>
<feature type="region of interest" description="Disordered" evidence="1">
    <location>
        <begin position="162"/>
        <end position="256"/>
    </location>
</feature>
<dbReference type="Proteomes" id="UP001302812">
    <property type="component" value="Unassembled WGS sequence"/>
</dbReference>
<protein>
    <submittedName>
        <fullName evidence="2">Uncharacterized protein</fullName>
    </submittedName>
</protein>
<reference evidence="2" key="2">
    <citation type="submission" date="2023-05" db="EMBL/GenBank/DDBJ databases">
        <authorList>
            <consortium name="Lawrence Berkeley National Laboratory"/>
            <person name="Steindorff A."/>
            <person name="Hensen N."/>
            <person name="Bonometti L."/>
            <person name="Westerberg I."/>
            <person name="Brannstrom I.O."/>
            <person name="Guillou S."/>
            <person name="Cros-Aarteil S."/>
            <person name="Calhoun S."/>
            <person name="Haridas S."/>
            <person name="Kuo A."/>
            <person name="Mondo S."/>
            <person name="Pangilinan J."/>
            <person name="Riley R."/>
            <person name="Labutti K."/>
            <person name="Andreopoulos B."/>
            <person name="Lipzen A."/>
            <person name="Chen C."/>
            <person name="Yanf M."/>
            <person name="Daum C."/>
            <person name="Ng V."/>
            <person name="Clum A."/>
            <person name="Ohm R."/>
            <person name="Martin F."/>
            <person name="Silar P."/>
            <person name="Natvig D."/>
            <person name="Lalanne C."/>
            <person name="Gautier V."/>
            <person name="Ament-Velasquez S.L."/>
            <person name="Kruys A."/>
            <person name="Hutchinson M.I."/>
            <person name="Powell A.J."/>
            <person name="Barry K."/>
            <person name="Miller A.N."/>
            <person name="Grigoriev I.V."/>
            <person name="Debuchy R."/>
            <person name="Gladieux P."/>
            <person name="Thoren M.H."/>
            <person name="Johannesson H."/>
        </authorList>
    </citation>
    <scope>NUCLEOTIDE SEQUENCE</scope>
    <source>
        <strain evidence="2">CBS 508.74</strain>
    </source>
</reference>
<feature type="region of interest" description="Disordered" evidence="1">
    <location>
        <begin position="299"/>
        <end position="367"/>
    </location>
</feature>
<feature type="compositionally biased region" description="Low complexity" evidence="1">
    <location>
        <begin position="232"/>
        <end position="251"/>
    </location>
</feature>
<organism evidence="2 3">
    <name type="scientific">Canariomyces notabilis</name>
    <dbReference type="NCBI Taxonomy" id="2074819"/>
    <lineage>
        <taxon>Eukaryota</taxon>
        <taxon>Fungi</taxon>
        <taxon>Dikarya</taxon>
        <taxon>Ascomycota</taxon>
        <taxon>Pezizomycotina</taxon>
        <taxon>Sordariomycetes</taxon>
        <taxon>Sordariomycetidae</taxon>
        <taxon>Sordariales</taxon>
        <taxon>Chaetomiaceae</taxon>
        <taxon>Canariomyces</taxon>
    </lineage>
</organism>
<name>A0AAN6QB89_9PEZI</name>
<gene>
    <name evidence="2" type="ORF">N656DRAFT_849760</name>
</gene>
<evidence type="ECO:0000313" key="3">
    <source>
        <dbReference type="Proteomes" id="UP001302812"/>
    </source>
</evidence>
<keyword evidence="3" id="KW-1185">Reference proteome</keyword>
<dbReference type="AlphaFoldDB" id="A0AAN6QB89"/>
<comment type="caution">
    <text evidence="2">The sequence shown here is derived from an EMBL/GenBank/DDBJ whole genome shotgun (WGS) entry which is preliminary data.</text>
</comment>
<dbReference type="EMBL" id="MU853387">
    <property type="protein sequence ID" value="KAK4107012.1"/>
    <property type="molecule type" value="Genomic_DNA"/>
</dbReference>